<dbReference type="eggNOG" id="ENOG502RWW3">
    <property type="taxonomic scope" value="Eukaryota"/>
</dbReference>
<comment type="similarity">
    <text evidence="7">Belongs to the MHC class I family.</text>
</comment>
<dbReference type="GO" id="GO:0005615">
    <property type="term" value="C:extracellular space"/>
    <property type="evidence" value="ECO:0007669"/>
    <property type="project" value="Ensembl"/>
</dbReference>
<dbReference type="InterPro" id="IPR013783">
    <property type="entry name" value="Ig-like_fold"/>
</dbReference>
<dbReference type="Pfam" id="PF07654">
    <property type="entry name" value="C1-set"/>
    <property type="match status" value="1"/>
</dbReference>
<dbReference type="Bgee" id="ENSCPOG00000030246">
    <property type="expression patterns" value="Expressed in liver and 3 other cell types or tissues"/>
</dbReference>
<reference evidence="12" key="1">
    <citation type="journal article" date="2011" name="Nature">
        <title>A high-resolution map of human evolutionary constraint using 29 mammals.</title>
        <authorList>
            <person name="Lindblad-Toh K."/>
            <person name="Garber M."/>
            <person name="Zuk O."/>
            <person name="Lin M.F."/>
            <person name="Parker B.J."/>
            <person name="Washietl S."/>
            <person name="Kheradpour P."/>
            <person name="Ernst J."/>
            <person name="Jordan G."/>
            <person name="Mauceli E."/>
            <person name="Ward L.D."/>
            <person name="Lowe C.B."/>
            <person name="Holloway A.K."/>
            <person name="Clamp M."/>
            <person name="Gnerre S."/>
            <person name="Alfoldi J."/>
            <person name="Beal K."/>
            <person name="Chang J."/>
            <person name="Clawson H."/>
            <person name="Cuff J."/>
            <person name="Di Palma F."/>
            <person name="Fitzgerald S."/>
            <person name="Flicek P."/>
            <person name="Guttman M."/>
            <person name="Hubisz M.J."/>
            <person name="Jaffe D.B."/>
            <person name="Jungreis I."/>
            <person name="Kent W.J."/>
            <person name="Kostka D."/>
            <person name="Lara M."/>
            <person name="Martins A.L."/>
            <person name="Massingham T."/>
            <person name="Moltke I."/>
            <person name="Raney B.J."/>
            <person name="Rasmussen M.D."/>
            <person name="Robinson J."/>
            <person name="Stark A."/>
            <person name="Vilella A.J."/>
            <person name="Wen J."/>
            <person name="Xie X."/>
            <person name="Zody M.C."/>
            <person name="Baldwin J."/>
            <person name="Bloom T."/>
            <person name="Chin C.W."/>
            <person name="Heiman D."/>
            <person name="Nicol R."/>
            <person name="Nusbaum C."/>
            <person name="Young S."/>
            <person name="Wilkinson J."/>
            <person name="Worley K.C."/>
            <person name="Kovar C.L."/>
            <person name="Muzny D.M."/>
            <person name="Gibbs R.A."/>
            <person name="Cree A."/>
            <person name="Dihn H.H."/>
            <person name="Fowler G."/>
            <person name="Jhangiani S."/>
            <person name="Joshi V."/>
            <person name="Lee S."/>
            <person name="Lewis L.R."/>
            <person name="Nazareth L.V."/>
            <person name="Okwuonu G."/>
            <person name="Santibanez J."/>
            <person name="Warren W.C."/>
            <person name="Mardis E.R."/>
            <person name="Weinstock G.M."/>
            <person name="Wilson R.K."/>
            <person name="Delehaunty K."/>
            <person name="Dooling D."/>
            <person name="Fronik C."/>
            <person name="Fulton L."/>
            <person name="Fulton B."/>
            <person name="Graves T."/>
            <person name="Minx P."/>
            <person name="Sodergren E."/>
            <person name="Birney E."/>
            <person name="Margulies E.H."/>
            <person name="Herrero J."/>
            <person name="Green E.D."/>
            <person name="Haussler D."/>
            <person name="Siepel A."/>
            <person name="Goldman N."/>
            <person name="Pollard K.S."/>
            <person name="Pedersen J.S."/>
            <person name="Lander E.S."/>
            <person name="Kellis M."/>
        </authorList>
    </citation>
    <scope>NUCLEOTIDE SEQUENCE [LARGE SCALE GENOMIC DNA]</scope>
    <source>
        <strain evidence="12">2N</strain>
    </source>
</reference>
<dbReference type="InterPro" id="IPR007110">
    <property type="entry name" value="Ig-like_dom"/>
</dbReference>
<dbReference type="VEuPathDB" id="HostDB:ENSCPOG00000030246"/>
<dbReference type="InterPro" id="IPR037055">
    <property type="entry name" value="MHC_I-like_Ag-recog_sf"/>
</dbReference>
<dbReference type="GeneTree" id="ENSGT01120000271828"/>
<reference evidence="11" key="3">
    <citation type="submission" date="2025-09" db="UniProtKB">
        <authorList>
            <consortium name="Ensembl"/>
        </authorList>
    </citation>
    <scope>IDENTIFICATION</scope>
    <source>
        <strain evidence="11">2N</strain>
    </source>
</reference>
<dbReference type="InterPro" id="IPR001039">
    <property type="entry name" value="MHC_I_a_a1/a2"/>
</dbReference>
<dbReference type="OMA" id="APYSCYV"/>
<evidence type="ECO:0000256" key="5">
    <source>
        <dbReference type="ARBA" id="ARBA00023180"/>
    </source>
</evidence>
<dbReference type="GO" id="GO:0007155">
    <property type="term" value="P:cell adhesion"/>
    <property type="evidence" value="ECO:0007669"/>
    <property type="project" value="Ensembl"/>
</dbReference>
<dbReference type="GO" id="GO:0001916">
    <property type="term" value="P:positive regulation of T cell mediated cytotoxicity"/>
    <property type="evidence" value="ECO:0007669"/>
    <property type="project" value="TreeGrafter"/>
</dbReference>
<evidence type="ECO:0000256" key="1">
    <source>
        <dbReference type="ARBA" id="ARBA00004177"/>
    </source>
</evidence>
<dbReference type="OrthoDB" id="8936120at2759"/>
<evidence type="ECO:0000256" key="3">
    <source>
        <dbReference type="ARBA" id="ARBA00022753"/>
    </source>
</evidence>
<feature type="region of interest" description="Disordered" evidence="8">
    <location>
        <begin position="293"/>
        <end position="352"/>
    </location>
</feature>
<dbReference type="EMBL" id="AAKN02032097">
    <property type="status" value="NOT_ANNOTATED_CDS"/>
    <property type="molecule type" value="Genomic_DNA"/>
</dbReference>
<keyword evidence="3" id="KW-0967">Endosome</keyword>
<dbReference type="PRINTS" id="PR01638">
    <property type="entry name" value="MHCCLASSI"/>
</dbReference>
<keyword evidence="6" id="KW-0393">Immunoglobulin domain</keyword>
<dbReference type="CTD" id="563"/>
<feature type="compositionally biased region" description="Basic and acidic residues" evidence="8">
    <location>
        <begin position="320"/>
        <end position="337"/>
    </location>
</feature>
<dbReference type="RefSeq" id="XP_013008050.1">
    <property type="nucleotide sequence ID" value="XM_013152596.3"/>
</dbReference>
<keyword evidence="9" id="KW-0732">Signal</keyword>
<dbReference type="InterPro" id="IPR050208">
    <property type="entry name" value="MHC_class-I_related"/>
</dbReference>
<organism evidence="11 12">
    <name type="scientific">Cavia porcellus</name>
    <name type="common">Guinea pig</name>
    <dbReference type="NCBI Taxonomy" id="10141"/>
    <lineage>
        <taxon>Eukaryota</taxon>
        <taxon>Metazoa</taxon>
        <taxon>Chordata</taxon>
        <taxon>Craniata</taxon>
        <taxon>Vertebrata</taxon>
        <taxon>Euteleostomi</taxon>
        <taxon>Mammalia</taxon>
        <taxon>Eutheria</taxon>
        <taxon>Euarchontoglires</taxon>
        <taxon>Glires</taxon>
        <taxon>Rodentia</taxon>
        <taxon>Hystricomorpha</taxon>
        <taxon>Caviidae</taxon>
        <taxon>Cavia</taxon>
    </lineage>
</organism>
<evidence type="ECO:0000313" key="12">
    <source>
        <dbReference type="Proteomes" id="UP000005447"/>
    </source>
</evidence>
<evidence type="ECO:0000256" key="9">
    <source>
        <dbReference type="SAM" id="SignalP"/>
    </source>
</evidence>
<dbReference type="SUPFAM" id="SSF54452">
    <property type="entry name" value="MHC antigen-recognition domain"/>
    <property type="match status" value="1"/>
</dbReference>
<protein>
    <submittedName>
        <fullName evidence="11">Alpha-2-glycoprotein 1, zinc-binding</fullName>
    </submittedName>
</protein>
<reference evidence="11" key="2">
    <citation type="submission" date="2025-08" db="UniProtKB">
        <authorList>
            <consortium name="Ensembl"/>
        </authorList>
    </citation>
    <scope>IDENTIFICATION</scope>
    <source>
        <strain evidence="11">2N</strain>
    </source>
</reference>
<dbReference type="Ensembl" id="ENSCPOT00000047478.1">
    <property type="protein sequence ID" value="ENSCPOP00000030896.1"/>
    <property type="gene ID" value="ENSCPOG00000030246.1"/>
</dbReference>
<dbReference type="Pfam" id="PF00129">
    <property type="entry name" value="MHC_I"/>
    <property type="match status" value="1"/>
</dbReference>
<evidence type="ECO:0000256" key="6">
    <source>
        <dbReference type="ARBA" id="ARBA00023319"/>
    </source>
</evidence>
<dbReference type="GO" id="GO:0002486">
    <property type="term" value="P:antigen processing and presentation of endogenous peptide antigen via MHC class I via ER pathway, TAP-independent"/>
    <property type="evidence" value="ECO:0007669"/>
    <property type="project" value="TreeGrafter"/>
</dbReference>
<dbReference type="STRING" id="10141.ENSCPOP00000030896"/>
<feature type="signal peptide" evidence="9">
    <location>
        <begin position="1"/>
        <end position="17"/>
    </location>
</feature>
<feature type="compositionally biased region" description="Acidic residues" evidence="8">
    <location>
        <begin position="343"/>
        <end position="352"/>
    </location>
</feature>
<comment type="subcellular location">
    <subcellularLocation>
        <location evidence="2">Endomembrane system</location>
    </subcellularLocation>
    <subcellularLocation>
        <location evidence="1">Endosome</location>
    </subcellularLocation>
</comment>
<name>A0A286XZL9_CAVPO</name>
<dbReference type="GO" id="GO:0002250">
    <property type="term" value="P:adaptive immune response"/>
    <property type="evidence" value="ECO:0007669"/>
    <property type="project" value="UniProtKB-KW"/>
</dbReference>
<keyword evidence="4" id="KW-1064">Adaptive immunity</keyword>
<gene>
    <name evidence="11" type="primary">AZGP1</name>
</gene>
<dbReference type="Gene3D" id="3.30.500.10">
    <property type="entry name" value="MHC class I-like antigen recognition-like"/>
    <property type="match status" value="1"/>
</dbReference>
<dbReference type="PANTHER" id="PTHR16675">
    <property type="entry name" value="MHC CLASS I-RELATED"/>
    <property type="match status" value="1"/>
</dbReference>
<feature type="chain" id="PRO_5011677385" evidence="9">
    <location>
        <begin position="18"/>
        <end position="352"/>
    </location>
</feature>
<keyword evidence="12" id="KW-1185">Reference proteome</keyword>
<proteinExistence type="inferred from homology"/>
<dbReference type="FunCoup" id="A0A286XZL9">
    <property type="interactions" value="53"/>
</dbReference>
<dbReference type="Proteomes" id="UP000005447">
    <property type="component" value="Unassembled WGS sequence"/>
</dbReference>
<dbReference type="SUPFAM" id="SSF48726">
    <property type="entry name" value="Immunoglobulin"/>
    <property type="match status" value="1"/>
</dbReference>
<sequence>MVPVLLSLPFLLGPAIPQETPGAGPYSLVFLYTGLSRPSRVFPKFQATAFLNDQAFFHYNSDSRKAEPIGPWRKIKGMENWEKESQLQKARQEIFLVTLKDIMDYYKDSEGSHTFQGMFGCEIQNNRSSGAFWRYAYDGQDFIEFNKEIPAWVPLDPLDPAALKTKQKWEAEKIYVQRAKAYLEEECPAMLRRYLNYSKGHLDQQDPPSVSVTSHLVPGRNKTLKCLAYDFYPRGLGLRWVPAGKKQESESRVDVLPSGNGTYQSWVVMEIPLQDRGPHFCLVEHSGLAQPLSVPWEEKQKPTAKGNLETQPQESLFLPEMRDLDFRNHQKDPKEEMQTQVDLETEDLSTWS</sequence>
<keyword evidence="5" id="KW-0325">Glycoprotein</keyword>
<dbReference type="CDD" id="cd21010">
    <property type="entry name" value="IgC1_MHC-like_ZAG"/>
    <property type="match status" value="1"/>
</dbReference>
<evidence type="ECO:0000256" key="2">
    <source>
        <dbReference type="ARBA" id="ARBA00004308"/>
    </source>
</evidence>
<dbReference type="PANTHER" id="PTHR16675:SF289">
    <property type="entry name" value="ZINC-ALPHA-2-GLYCOPROTEIN"/>
    <property type="match status" value="1"/>
</dbReference>
<accession>A0A286XZL9</accession>
<dbReference type="GO" id="GO:0005768">
    <property type="term" value="C:endosome"/>
    <property type="evidence" value="ECO:0007669"/>
    <property type="project" value="UniProtKB-SubCell"/>
</dbReference>
<evidence type="ECO:0000256" key="8">
    <source>
        <dbReference type="SAM" id="MobiDB-lite"/>
    </source>
</evidence>
<dbReference type="FunFam" id="3.30.500.10:FF:000001">
    <property type="entry name" value="H-2 class I histocompatibility antigen, alpha chain"/>
    <property type="match status" value="1"/>
</dbReference>
<dbReference type="InterPro" id="IPR003597">
    <property type="entry name" value="Ig_C1-set"/>
</dbReference>
<evidence type="ECO:0000256" key="4">
    <source>
        <dbReference type="ARBA" id="ARBA00023130"/>
    </source>
</evidence>
<keyword evidence="4" id="KW-0391">Immunity</keyword>
<dbReference type="PROSITE" id="PS50835">
    <property type="entry name" value="IG_LIKE"/>
    <property type="match status" value="1"/>
</dbReference>
<dbReference type="SMART" id="SM00407">
    <property type="entry name" value="IGc1"/>
    <property type="match status" value="1"/>
</dbReference>
<dbReference type="GO" id="GO:0009897">
    <property type="term" value="C:external side of plasma membrane"/>
    <property type="evidence" value="ECO:0007669"/>
    <property type="project" value="TreeGrafter"/>
</dbReference>
<dbReference type="GO" id="GO:0001580">
    <property type="term" value="P:detection of chemical stimulus involved in sensory perception of bitter taste"/>
    <property type="evidence" value="ECO:0007669"/>
    <property type="project" value="Ensembl"/>
</dbReference>
<evidence type="ECO:0000256" key="7">
    <source>
        <dbReference type="RuleBase" id="RU004439"/>
    </source>
</evidence>
<dbReference type="AlphaFoldDB" id="A0A286XZL9"/>
<evidence type="ECO:0000313" key="11">
    <source>
        <dbReference type="Ensembl" id="ENSCPOP00000030896.1"/>
    </source>
</evidence>
<dbReference type="InterPro" id="IPR011162">
    <property type="entry name" value="MHC_I/II-like_Ag-recog"/>
</dbReference>
<dbReference type="Gene3D" id="2.60.40.10">
    <property type="entry name" value="Immunoglobulins"/>
    <property type="match status" value="1"/>
</dbReference>
<dbReference type="GeneID" id="100734159"/>
<feature type="domain" description="Ig-like" evidence="10">
    <location>
        <begin position="208"/>
        <end position="295"/>
    </location>
</feature>
<dbReference type="InParanoid" id="A0A286XZL9"/>
<dbReference type="InterPro" id="IPR011161">
    <property type="entry name" value="MHC_I-like_Ag-recog"/>
</dbReference>
<dbReference type="KEGG" id="cpoc:100734159"/>
<dbReference type="InterPro" id="IPR036179">
    <property type="entry name" value="Ig-like_dom_sf"/>
</dbReference>
<evidence type="ECO:0000259" key="10">
    <source>
        <dbReference type="PROSITE" id="PS50835"/>
    </source>
</evidence>
<dbReference type="GO" id="GO:0002476">
    <property type="term" value="P:antigen processing and presentation of endogenous peptide antigen via MHC class Ib"/>
    <property type="evidence" value="ECO:0007669"/>
    <property type="project" value="TreeGrafter"/>
</dbReference>